<reference evidence="2" key="1">
    <citation type="submission" date="2017-02" db="EMBL/GenBank/DDBJ databases">
        <title>Delving into the versatile metabolic prowess of the omnipresent phylum Bacteroidetes.</title>
        <authorList>
            <person name="Nobu M.K."/>
            <person name="Mei R."/>
            <person name="Narihiro T."/>
            <person name="Kuroda K."/>
            <person name="Liu W.-T."/>
        </authorList>
    </citation>
    <scope>NUCLEOTIDE SEQUENCE</scope>
    <source>
        <strain evidence="2">ADurb.Bin417</strain>
    </source>
</reference>
<sequence>MGAGIKYLTTLGISLLPIFELRGAIPWGILKEQLPWTRVVLVAVIGNFLPVIPLFLGIERLAAWLGRFPALARFFGWFFERTRRRSRAVACSEFIGLAVFVGIPLPMTGAWTGAVAASLLRIPFRRAVSAVGLGILMAAAVVTPITLGIRYGWSRLSPEIIRLFIKY</sequence>
<dbReference type="Pfam" id="PF06695">
    <property type="entry name" value="Sm_multidrug_ex"/>
    <property type="match status" value="1"/>
</dbReference>
<proteinExistence type="predicted"/>
<accession>A0A1V5MDQ8</accession>
<comment type="caution">
    <text evidence="2">The sequence shown here is derived from an EMBL/GenBank/DDBJ whole genome shotgun (WGS) entry which is preliminary data.</text>
</comment>
<feature type="transmembrane region" description="Helical" evidence="1">
    <location>
        <begin position="127"/>
        <end position="153"/>
    </location>
</feature>
<organism evidence="2">
    <name type="scientific">candidate division TA06 bacterium ADurb.Bin417</name>
    <dbReference type="NCBI Taxonomy" id="1852828"/>
    <lineage>
        <taxon>Bacteria</taxon>
        <taxon>Bacteria division TA06</taxon>
    </lineage>
</organism>
<keyword evidence="1" id="KW-0812">Transmembrane</keyword>
<dbReference type="EMBL" id="MWAK01000182">
    <property type="protein sequence ID" value="OPZ91367.1"/>
    <property type="molecule type" value="Genomic_DNA"/>
</dbReference>
<name>A0A1V5MDQ8_UNCT6</name>
<dbReference type="PANTHER" id="PTHR36007:SF2">
    <property type="entry name" value="TRANSPORT PROTEIN-RELATED"/>
    <property type="match status" value="1"/>
</dbReference>
<dbReference type="PANTHER" id="PTHR36007">
    <property type="entry name" value="TRANSPORT PROTEIN-RELATED"/>
    <property type="match status" value="1"/>
</dbReference>
<dbReference type="AlphaFoldDB" id="A0A1V5MDQ8"/>
<keyword evidence="1" id="KW-0472">Membrane</keyword>
<dbReference type="Proteomes" id="UP000485484">
    <property type="component" value="Unassembled WGS sequence"/>
</dbReference>
<keyword evidence="1" id="KW-1133">Transmembrane helix</keyword>
<protein>
    <submittedName>
        <fullName evidence="2">Putative small multi-drug export protein</fullName>
    </submittedName>
</protein>
<feature type="transmembrane region" description="Helical" evidence="1">
    <location>
        <begin position="39"/>
        <end position="58"/>
    </location>
</feature>
<evidence type="ECO:0000313" key="2">
    <source>
        <dbReference type="EMBL" id="OPZ91367.1"/>
    </source>
</evidence>
<dbReference type="InterPro" id="IPR009577">
    <property type="entry name" value="Sm_multidrug_ex"/>
</dbReference>
<feature type="transmembrane region" description="Helical" evidence="1">
    <location>
        <begin position="88"/>
        <end position="107"/>
    </location>
</feature>
<evidence type="ECO:0000256" key="1">
    <source>
        <dbReference type="SAM" id="Phobius"/>
    </source>
</evidence>
<gene>
    <name evidence="2" type="ORF">BWY73_01112</name>
</gene>